<feature type="signal peptide" evidence="1">
    <location>
        <begin position="1"/>
        <end position="25"/>
    </location>
</feature>
<dbReference type="RefSeq" id="WP_262581196.1">
    <property type="nucleotide sequence ID" value="NZ_JAOQJV010000004.1"/>
</dbReference>
<proteinExistence type="predicted"/>
<feature type="chain" id="PRO_5046703372" description="Peptidase C39-like domain-containing protein" evidence="1">
    <location>
        <begin position="26"/>
        <end position="376"/>
    </location>
</feature>
<dbReference type="Proteomes" id="UP001207605">
    <property type="component" value="Unassembled WGS sequence"/>
</dbReference>
<comment type="caution">
    <text evidence="2">The sequence shown here is derived from an EMBL/GenBank/DDBJ whole genome shotgun (WGS) entry which is preliminary data.</text>
</comment>
<protein>
    <recommendedName>
        <fullName evidence="4">Peptidase C39-like domain-containing protein</fullName>
    </recommendedName>
</protein>
<evidence type="ECO:0000256" key="1">
    <source>
        <dbReference type="SAM" id="SignalP"/>
    </source>
</evidence>
<organism evidence="2 3">
    <name type="scientific">Dorea ammoniilytica</name>
    <dbReference type="NCBI Taxonomy" id="2981788"/>
    <lineage>
        <taxon>Bacteria</taxon>
        <taxon>Bacillati</taxon>
        <taxon>Bacillota</taxon>
        <taxon>Clostridia</taxon>
        <taxon>Lachnospirales</taxon>
        <taxon>Lachnospiraceae</taxon>
        <taxon>Dorea</taxon>
    </lineage>
</organism>
<evidence type="ECO:0008006" key="4">
    <source>
        <dbReference type="Google" id="ProtNLM"/>
    </source>
</evidence>
<evidence type="ECO:0000313" key="3">
    <source>
        <dbReference type="Proteomes" id="UP001207605"/>
    </source>
</evidence>
<gene>
    <name evidence="2" type="ORF">OCV65_05195</name>
</gene>
<accession>A0ABT2S4W2</accession>
<evidence type="ECO:0000313" key="2">
    <source>
        <dbReference type="EMBL" id="MCU6699633.1"/>
    </source>
</evidence>
<keyword evidence="1" id="KW-0732">Signal</keyword>
<name>A0ABT2S4W2_9FIRM</name>
<dbReference type="EMBL" id="JAOQJV010000004">
    <property type="protein sequence ID" value="MCU6699633.1"/>
    <property type="molecule type" value="Genomic_DNA"/>
</dbReference>
<reference evidence="2 3" key="1">
    <citation type="journal article" date="2021" name="ISME Commun">
        <title>Automated analysis of genomic sequences facilitates high-throughput and comprehensive description of bacteria.</title>
        <authorList>
            <person name="Hitch T.C.A."/>
        </authorList>
    </citation>
    <scope>NUCLEOTIDE SEQUENCE [LARGE SCALE GENOMIC DNA]</scope>
    <source>
        <strain evidence="2 3">Sanger_02</strain>
    </source>
</reference>
<keyword evidence="3" id="KW-1185">Reference proteome</keyword>
<sequence length="376" mass="42042">MKRMISGIVAWLLVLCVMLDMPVNAKDNVDDDLIKFTEADAVEAAEIFVKNNCIDGEIVGMNPIKFYNIENRPIGYIIEIYNENILYGYVIFDSTCEGLISEYSIGENVKSPYANALEESEISSYALRETKVYKLDALTYGIYDTDKDDIETNTGESIEAESIIPRESARSGATHEWDDIFINKDSISLYYILEAANYTDIFCAFTESYVENMTGKYACGVSAMGACADYFGVWDWSDFAGDYQRLWDLSGTYAIKNENGIIYGSTSYYNIGPAFKTFCAENGLSISVNATYAPTYSFFKNCIDNGGIGVFGCNINTTSGNLGHIMAMEGYYQYISKETNTRLHLLKVADGWGTSPRYVNFDFSDYTYVAGVSFVE</sequence>